<dbReference type="InParanoid" id="A0A6P7IZ80"/>
<proteinExistence type="inferred from homology"/>
<dbReference type="GO" id="GO:0016020">
    <property type="term" value="C:membrane"/>
    <property type="evidence" value="ECO:0007669"/>
    <property type="project" value="UniProtKB-SubCell"/>
</dbReference>
<feature type="domain" description="Transmembrane protein TMEM132 cohesin-like" evidence="11">
    <location>
        <begin position="313"/>
        <end position="457"/>
    </location>
</feature>
<dbReference type="Pfam" id="PF23486">
    <property type="entry name" value="Ig_TMEM132_5th"/>
    <property type="match status" value="1"/>
</dbReference>
<dbReference type="InterPro" id="IPR055421">
    <property type="entry name" value="TMEM132_3rd"/>
</dbReference>
<dbReference type="GeneID" id="114441079"/>
<organism evidence="15 16">
    <name type="scientific">Parambassis ranga</name>
    <name type="common">Indian glassy fish</name>
    <dbReference type="NCBI Taxonomy" id="210632"/>
    <lineage>
        <taxon>Eukaryota</taxon>
        <taxon>Metazoa</taxon>
        <taxon>Chordata</taxon>
        <taxon>Craniata</taxon>
        <taxon>Vertebrata</taxon>
        <taxon>Euteleostomi</taxon>
        <taxon>Actinopterygii</taxon>
        <taxon>Neopterygii</taxon>
        <taxon>Teleostei</taxon>
        <taxon>Neoteleostei</taxon>
        <taxon>Acanthomorphata</taxon>
        <taxon>Ovalentaria</taxon>
        <taxon>Ambassidae</taxon>
        <taxon>Parambassis</taxon>
    </lineage>
</organism>
<feature type="domain" description="Transmembrane protein family 132 fourth" evidence="10">
    <location>
        <begin position="459"/>
        <end position="556"/>
    </location>
</feature>
<feature type="domain" description="Transmembrane protein TMEM132 C-terminal" evidence="9">
    <location>
        <begin position="967"/>
        <end position="1053"/>
    </location>
</feature>
<keyword evidence="3 7" id="KW-0812">Transmembrane</keyword>
<feature type="compositionally biased region" description="Low complexity" evidence="6">
    <location>
        <begin position="908"/>
        <end position="921"/>
    </location>
</feature>
<evidence type="ECO:0000256" key="6">
    <source>
        <dbReference type="SAM" id="MobiDB-lite"/>
    </source>
</evidence>
<evidence type="ECO:0000256" key="2">
    <source>
        <dbReference type="ARBA" id="ARBA00006166"/>
    </source>
</evidence>
<feature type="region of interest" description="Disordered" evidence="6">
    <location>
        <begin position="1133"/>
        <end position="1175"/>
    </location>
</feature>
<dbReference type="Proteomes" id="UP000515145">
    <property type="component" value="Chromosome 9"/>
</dbReference>
<dbReference type="InterPro" id="IPR031435">
    <property type="entry name" value="TMEM132_N"/>
</dbReference>
<dbReference type="InterPro" id="IPR055422">
    <property type="entry name" value="Ig_TMEM132_2nd"/>
</dbReference>
<evidence type="ECO:0000256" key="7">
    <source>
        <dbReference type="SAM" id="Phobius"/>
    </source>
</evidence>
<dbReference type="Pfam" id="PF16070">
    <property type="entry name" value="Ig_TMEM132_4th"/>
    <property type="match status" value="1"/>
</dbReference>
<dbReference type="PANTHER" id="PTHR13388">
    <property type="entry name" value="DETONATOR, ISOFORM E"/>
    <property type="match status" value="1"/>
</dbReference>
<evidence type="ECO:0000259" key="9">
    <source>
        <dbReference type="Pfam" id="PF15706"/>
    </source>
</evidence>
<feature type="domain" description="Transmembrane protein TMEM132 fifth" evidence="13">
    <location>
        <begin position="559"/>
        <end position="692"/>
    </location>
</feature>
<dbReference type="RefSeq" id="XP_028269648.1">
    <property type="nucleotide sequence ID" value="XM_028413847.1"/>
</dbReference>
<accession>A0A6P7IZ80</accession>
<dbReference type="FunCoup" id="A0A6P7IZ80">
    <property type="interactions" value="80"/>
</dbReference>
<feature type="transmembrane region" description="Helical" evidence="7">
    <location>
        <begin position="1000"/>
        <end position="1025"/>
    </location>
</feature>
<evidence type="ECO:0000256" key="1">
    <source>
        <dbReference type="ARBA" id="ARBA00004479"/>
    </source>
</evidence>
<dbReference type="Pfam" id="PF15706">
    <property type="entry name" value="TMEM132_C"/>
    <property type="match status" value="1"/>
</dbReference>
<comment type="subcellular location">
    <subcellularLocation>
        <location evidence="1">Membrane</location>
        <topology evidence="1">Single-pass type I membrane protein</topology>
    </subcellularLocation>
</comment>
<evidence type="ECO:0000256" key="3">
    <source>
        <dbReference type="ARBA" id="ARBA00022692"/>
    </source>
</evidence>
<dbReference type="InterPro" id="IPR031437">
    <property type="entry name" value="Ig_TMEM132_4th"/>
</dbReference>
<name>A0A6P7IZ80_9TELE</name>
<keyword evidence="15" id="KW-1185">Reference proteome</keyword>
<comment type="similarity">
    <text evidence="2">Belongs to the TMEM132 family.</text>
</comment>
<dbReference type="Pfam" id="PF23487">
    <property type="entry name" value="Ig_TMEM132_6th"/>
    <property type="match status" value="1"/>
</dbReference>
<feature type="compositionally biased region" description="Polar residues" evidence="6">
    <location>
        <begin position="922"/>
        <end position="939"/>
    </location>
</feature>
<dbReference type="Pfam" id="PF23481">
    <property type="entry name" value="Ig_TMEM132_2nd"/>
    <property type="match status" value="1"/>
</dbReference>
<dbReference type="InterPro" id="IPR026307">
    <property type="entry name" value="TMEM132"/>
</dbReference>
<dbReference type="InterPro" id="IPR055424">
    <property type="entry name" value="Ig_TMEM132_6th"/>
</dbReference>
<dbReference type="InterPro" id="IPR055423">
    <property type="entry name" value="Ig_TMEM132_5th"/>
</dbReference>
<evidence type="ECO:0000259" key="8">
    <source>
        <dbReference type="Pfam" id="PF15705"/>
    </source>
</evidence>
<feature type="compositionally biased region" description="Polar residues" evidence="6">
    <location>
        <begin position="825"/>
        <end position="845"/>
    </location>
</feature>
<evidence type="ECO:0000259" key="12">
    <source>
        <dbReference type="Pfam" id="PF23481"/>
    </source>
</evidence>
<evidence type="ECO:0000259" key="10">
    <source>
        <dbReference type="Pfam" id="PF16070"/>
    </source>
</evidence>
<evidence type="ECO:0000313" key="15">
    <source>
        <dbReference type="Proteomes" id="UP000515145"/>
    </source>
</evidence>
<feature type="region of interest" description="Disordered" evidence="6">
    <location>
        <begin position="825"/>
        <end position="939"/>
    </location>
</feature>
<dbReference type="Pfam" id="PF23039">
    <property type="entry name" value="TMEM132_3rd"/>
    <property type="match status" value="1"/>
</dbReference>
<feature type="domain" description="Transmembrane protein TMEM132 N-terminal" evidence="8">
    <location>
        <begin position="84"/>
        <end position="144"/>
    </location>
</feature>
<protein>
    <submittedName>
        <fullName evidence="16">Transmembrane protein 132D</fullName>
    </submittedName>
</protein>
<keyword evidence="4 7" id="KW-1133">Transmembrane helix</keyword>
<evidence type="ECO:0000259" key="13">
    <source>
        <dbReference type="Pfam" id="PF23486"/>
    </source>
</evidence>
<gene>
    <name evidence="16" type="primary">LOC114441079</name>
</gene>
<evidence type="ECO:0000313" key="16">
    <source>
        <dbReference type="RefSeq" id="XP_028269648.1"/>
    </source>
</evidence>
<feature type="compositionally biased region" description="Polar residues" evidence="6">
    <location>
        <begin position="884"/>
        <end position="901"/>
    </location>
</feature>
<feature type="domain" description="Transmembrane protein TMEM132 second Ig-like" evidence="12">
    <location>
        <begin position="162"/>
        <end position="288"/>
    </location>
</feature>
<dbReference type="OrthoDB" id="10026202at2759"/>
<dbReference type="Pfam" id="PF15705">
    <property type="entry name" value="TMEM132_N"/>
    <property type="match status" value="1"/>
</dbReference>
<sequence length="1175" mass="129212">MPPHPLHELEEVARQMEKTKTTRTLGSCLEQRAAPGAKMSLHWQNWRLLQIIFATITAVLAQDLSSKELTDSKSPVPFPVYLPVSYEVRDADYLFLKEAGQDFMRNSSMQSHTQPFVILRATRQPAVNASYGTMSTEKLVPRDLVQSVQLFNAPEVFTFNWKIQAFVLTPRVFSSKPKVRVLFYVAGRDWSRGEGTVDELPCVTVYAFWQTQEVRGSCSIGGERGTCMAELVPPPGWFAPGSEGTSRERQDPSAGNPVELYYQAQPKVNGKCDSADGNRWGGSQQQADYVPVTPMQRIGSVRLLQVPKGMATLSRLKLGSAIVIRTSSKPLKKTDIATFYILMASSAQLTNFTLRATVKKGVTFRTATPSNSLLWDITLDMGADGAIAVICQRKAPIPGKRLESSLLEVLQMDFEVEELSSPLDSQVIIWKLELPSASKNVAKSEGAMRIYTTQRDFVGLAPLVIDTEILNTAVLTGKKVVMPVRIIAVEEDGAVTDVSDYTDCSSTDEDVLKVSDRCDYVFVNGKETKGKVKMVVNFTYSYLSAQLELNVWMPRLPLQIEVSDTELSQIKSWRVPILTSKRPGWNSEEDDRKGKGCMLQSQHALVRVLTNFMAEQADPRDPQTYFLGSDWQVDVTRLVRYFMKVEDPRVARLQGGRVLSGRDLGTTTIQVFSPLSDAILGKTTIKVMDDKVTITELGVQLVTGLSVTLQLSPASNRAILATTTTQELLQTPKQEALVSAWVQFSDGNQTPLDIYDPAYYRVTVTSLDQGVVSVQGTPPVVVAEGEGEGVLVRVEMSICEACQKSKRKSTVAVGNGSLKVKFQVNTRRPDVNTSRFDGSTVGNKDNGSDYGNDGEEVDSERKQRTSQDSTTRTSNSDREESAMQKITTTIKSTERTFITSGTLGGVGKTSNSGNTGSPTSVVNVSLMGSPSDNSKGYSSDNMIVEDMSSVSFTSTVKAPGNLVNYNNFPTKVEIPGQETPEVEVGGEELLANRPLTDLEIGMYALLGVFCLAILVFLVNCISYVVRFRHKKPPSHNQETTGHRHDWVWLGTDAELVMSVPGSPVQQDTQTTTTVIDIGPDKTASLSRRPSCLASVTDSPISCVGSLRSKPMHTESVHSPTSKRKRVQFTTFSTLERQHSPHLPPRENGQGIHWVGKEDSCGEEPQVPITEPGDQL</sequence>
<evidence type="ECO:0000259" key="11">
    <source>
        <dbReference type="Pfam" id="PF23039"/>
    </source>
</evidence>
<evidence type="ECO:0000256" key="4">
    <source>
        <dbReference type="ARBA" id="ARBA00022989"/>
    </source>
</evidence>
<dbReference type="AlphaFoldDB" id="A0A6P7IZ80"/>
<reference evidence="16" key="1">
    <citation type="submission" date="2025-08" db="UniProtKB">
        <authorList>
            <consortium name="RefSeq"/>
        </authorList>
    </citation>
    <scope>IDENTIFICATION</scope>
</reference>
<dbReference type="InterPro" id="IPR031436">
    <property type="entry name" value="TMEM132_C"/>
</dbReference>
<dbReference type="PANTHER" id="PTHR13388:SF23">
    <property type="entry name" value="TRANSMEMBRANE PROTEIN 132C"/>
    <property type="match status" value="1"/>
</dbReference>
<feature type="domain" description="Transmembrane protein TMEM132 sixth" evidence="14">
    <location>
        <begin position="693"/>
        <end position="804"/>
    </location>
</feature>
<evidence type="ECO:0000259" key="14">
    <source>
        <dbReference type="Pfam" id="PF23487"/>
    </source>
</evidence>
<evidence type="ECO:0000256" key="5">
    <source>
        <dbReference type="ARBA" id="ARBA00023136"/>
    </source>
</evidence>
<keyword evidence="5 7" id="KW-0472">Membrane</keyword>